<dbReference type="STRING" id="477641.MODMU_2472"/>
<evidence type="ECO:0000256" key="3">
    <source>
        <dbReference type="SAM" id="Phobius"/>
    </source>
</evidence>
<protein>
    <submittedName>
        <fullName evidence="4">L-fucose-proton symporter</fullName>
    </submittedName>
</protein>
<organism evidence="4 5">
    <name type="scientific">Modestobacter italicus (strain DSM 44449 / CECT 9708 / BC 501)</name>
    <dbReference type="NCBI Taxonomy" id="2732864"/>
    <lineage>
        <taxon>Bacteria</taxon>
        <taxon>Bacillati</taxon>
        <taxon>Actinomycetota</taxon>
        <taxon>Actinomycetes</taxon>
        <taxon>Geodermatophilales</taxon>
        <taxon>Geodermatophilaceae</taxon>
        <taxon>Modestobacter</taxon>
    </lineage>
</organism>
<keyword evidence="3" id="KW-0812">Transmembrane</keyword>
<feature type="transmembrane region" description="Helical" evidence="3">
    <location>
        <begin position="92"/>
        <end position="111"/>
    </location>
</feature>
<keyword evidence="2" id="KW-1003">Cell membrane</keyword>
<dbReference type="EMBL" id="FO203431">
    <property type="protein sequence ID" value="CCH87901.1"/>
    <property type="molecule type" value="Genomic_DNA"/>
</dbReference>
<dbReference type="Gene3D" id="1.20.1250.20">
    <property type="entry name" value="MFS general substrate transporter like domains"/>
    <property type="match status" value="2"/>
</dbReference>
<feature type="transmembrane region" description="Helical" evidence="3">
    <location>
        <begin position="409"/>
        <end position="428"/>
    </location>
</feature>
<dbReference type="Pfam" id="PF07690">
    <property type="entry name" value="MFS_1"/>
    <property type="match status" value="1"/>
</dbReference>
<feature type="transmembrane region" description="Helical" evidence="3">
    <location>
        <begin position="325"/>
        <end position="343"/>
    </location>
</feature>
<keyword evidence="3" id="KW-0472">Membrane</keyword>
<dbReference type="NCBIfam" id="TIGR00885">
    <property type="entry name" value="fucP"/>
    <property type="match status" value="1"/>
</dbReference>
<dbReference type="SUPFAM" id="SSF103473">
    <property type="entry name" value="MFS general substrate transporter"/>
    <property type="match status" value="1"/>
</dbReference>
<feature type="transmembrane region" description="Helical" evidence="3">
    <location>
        <begin position="117"/>
        <end position="136"/>
    </location>
</feature>
<feature type="transmembrane region" description="Helical" evidence="3">
    <location>
        <begin position="382"/>
        <end position="403"/>
    </location>
</feature>
<feature type="transmembrane region" description="Helical" evidence="3">
    <location>
        <begin position="349"/>
        <end position="370"/>
    </location>
</feature>
<name>I4EWY8_MODI5</name>
<sequence>MARPSQLQEQPNVGGPAKAGLVYPGFAVPFVLLVACFAAWGSAANLTDVLVGVFRHIFTMSNFQSALVQFAYYGAYFALAIPAALINRRFGYKTGVLTGLGLATLGGLLFIPASQLLVYGFFLVALFVLAAGLSILETSANPFVIAMGPEISATQRLNLAQAFNPVGANIGVLLGAVLILPNITTETEKASMTAAELERAQEQDLSLVLGPYLGIAAALALIWLLIAFRKIDTPDEHAHFGLEQASGGAMSRLWHNRHYRFGVLAQFANVGAQVCAWSFTIQYAQDVAGVSTDDSGWYLQASLILFLVARFLMTYLLGIFRPTKLLLAMAGLGVALCLVAVFVPNMLGLIAVVGISLSLSLMFPTIYGVALQGLGPDTKFGAAGLVMAILGGALVTPVMGLVMDRADTNVGFVVPAVCLAVVAAYALFDLRSARHGGPLVAEGAH</sequence>
<feature type="transmembrane region" description="Helical" evidence="3">
    <location>
        <begin position="209"/>
        <end position="228"/>
    </location>
</feature>
<dbReference type="InterPro" id="IPR011701">
    <property type="entry name" value="MFS"/>
</dbReference>
<dbReference type="OMA" id="TWGFAYG"/>
<accession>I4EWY8</accession>
<gene>
    <name evidence="4" type="primary">fucP</name>
    <name evidence="4" type="ordered locus">MODMU_2472</name>
</gene>
<dbReference type="GO" id="GO:0005886">
    <property type="term" value="C:plasma membrane"/>
    <property type="evidence" value="ECO:0007669"/>
    <property type="project" value="UniProtKB-SubCell"/>
</dbReference>
<evidence type="ECO:0000313" key="5">
    <source>
        <dbReference type="Proteomes" id="UP000006461"/>
    </source>
</evidence>
<keyword evidence="5" id="KW-1185">Reference proteome</keyword>
<dbReference type="AlphaFoldDB" id="I4EWY8"/>
<comment type="subcellular location">
    <subcellularLocation>
        <location evidence="1">Cell inner membrane</location>
        <topology evidence="1">Multi-pass membrane protein</topology>
    </subcellularLocation>
</comment>
<dbReference type="InterPro" id="IPR005275">
    <property type="entry name" value="Lfuc_symporter_FucP"/>
</dbReference>
<feature type="transmembrane region" description="Helical" evidence="3">
    <location>
        <begin position="261"/>
        <end position="285"/>
    </location>
</feature>
<feature type="transmembrane region" description="Helical" evidence="3">
    <location>
        <begin position="63"/>
        <end position="85"/>
    </location>
</feature>
<dbReference type="Proteomes" id="UP000006461">
    <property type="component" value="Chromosome"/>
</dbReference>
<dbReference type="PATRIC" id="fig|477641.3.peg.2351"/>
<feature type="transmembrane region" description="Helical" evidence="3">
    <location>
        <begin position="157"/>
        <end position="180"/>
    </location>
</feature>
<dbReference type="eggNOG" id="COG0738">
    <property type="taxonomic scope" value="Bacteria"/>
</dbReference>
<dbReference type="GO" id="GO:0015535">
    <property type="term" value="F:fucose:proton symporter activity"/>
    <property type="evidence" value="ECO:0007669"/>
    <property type="project" value="InterPro"/>
</dbReference>
<proteinExistence type="predicted"/>
<dbReference type="KEGG" id="mmar:MODMU_2472"/>
<dbReference type="InterPro" id="IPR050375">
    <property type="entry name" value="MFS_TsgA-like"/>
</dbReference>
<reference evidence="4 5" key="1">
    <citation type="journal article" date="2012" name="J. Bacteriol.">
        <title>Genome Sequence of Radiation-Resistant Modestobacter marinus Strain BC501, a Representative Actinobacterium That Thrives on Calcareous Stone Surfaces.</title>
        <authorList>
            <person name="Normand P."/>
            <person name="Gury J."/>
            <person name="Pujic P."/>
            <person name="Chouaia B."/>
            <person name="Crotti E."/>
            <person name="Brusetti L."/>
            <person name="Daffonchio D."/>
            <person name="Vacherie B."/>
            <person name="Barbe V."/>
            <person name="Medigue C."/>
            <person name="Calteau A."/>
            <person name="Ghodhbane-Gtari F."/>
            <person name="Essoussi I."/>
            <person name="Nouioui I."/>
            <person name="Abbassi-Ghozzi I."/>
            <person name="Gtari M."/>
        </authorList>
    </citation>
    <scope>NUCLEOTIDE SEQUENCE [LARGE SCALE GENOMIC DNA]</scope>
    <source>
        <strain evidence="5">BC 501</strain>
    </source>
</reference>
<dbReference type="OrthoDB" id="9795150at2"/>
<dbReference type="PANTHER" id="PTHR43702">
    <property type="entry name" value="L-FUCOSE-PROTON SYMPORTER"/>
    <property type="match status" value="1"/>
</dbReference>
<evidence type="ECO:0000256" key="1">
    <source>
        <dbReference type="ARBA" id="ARBA00004429"/>
    </source>
</evidence>
<feature type="transmembrane region" description="Helical" evidence="3">
    <location>
        <begin position="21"/>
        <end position="43"/>
    </location>
</feature>
<evidence type="ECO:0000256" key="2">
    <source>
        <dbReference type="ARBA" id="ARBA00022475"/>
    </source>
</evidence>
<keyword evidence="3" id="KW-1133">Transmembrane helix</keyword>
<dbReference type="PANTHER" id="PTHR43702:SF11">
    <property type="entry name" value="L-FUCOSE-PROTON SYMPORTER"/>
    <property type="match status" value="1"/>
</dbReference>
<dbReference type="HOGENOM" id="CLU_028452_0_1_11"/>
<evidence type="ECO:0000313" key="4">
    <source>
        <dbReference type="EMBL" id="CCH87901.1"/>
    </source>
</evidence>
<dbReference type="CDD" id="cd17394">
    <property type="entry name" value="MFS_FucP_like"/>
    <property type="match status" value="1"/>
</dbReference>
<feature type="transmembrane region" description="Helical" evidence="3">
    <location>
        <begin position="297"/>
        <end position="318"/>
    </location>
</feature>
<dbReference type="InterPro" id="IPR036259">
    <property type="entry name" value="MFS_trans_sf"/>
</dbReference>